<reference evidence="2" key="1">
    <citation type="submission" date="2016-12" db="EMBL/GenBank/DDBJ databases">
        <authorList>
            <person name="Rodrigo-Torres L."/>
            <person name="Arahal R.D."/>
            <person name="Lucena T."/>
        </authorList>
    </citation>
    <scope>NUCLEOTIDE SEQUENCE [LARGE SCALE GENOMIC DNA]</scope>
</reference>
<organism evidence="1 2">
    <name type="scientific">Vibrio quintilis</name>
    <dbReference type="NCBI Taxonomy" id="1117707"/>
    <lineage>
        <taxon>Bacteria</taxon>
        <taxon>Pseudomonadati</taxon>
        <taxon>Pseudomonadota</taxon>
        <taxon>Gammaproteobacteria</taxon>
        <taxon>Vibrionales</taxon>
        <taxon>Vibrionaceae</taxon>
        <taxon>Vibrio</taxon>
    </lineage>
</organism>
<evidence type="ECO:0000313" key="1">
    <source>
        <dbReference type="EMBL" id="SHO54332.1"/>
    </source>
</evidence>
<accession>A0A1M7YNW6</accession>
<dbReference type="AlphaFoldDB" id="A0A1M7YNW6"/>
<proteinExistence type="predicted"/>
<gene>
    <name evidence="1" type="ORF">VQ7734_00046</name>
</gene>
<protein>
    <submittedName>
        <fullName evidence="1">Uncharacterized protein</fullName>
    </submittedName>
</protein>
<dbReference type="RefSeq" id="WP_159440290.1">
    <property type="nucleotide sequence ID" value="NZ_AP024897.1"/>
</dbReference>
<dbReference type="EMBL" id="FRFG01000002">
    <property type="protein sequence ID" value="SHO54332.1"/>
    <property type="molecule type" value="Genomic_DNA"/>
</dbReference>
<keyword evidence="2" id="KW-1185">Reference proteome</keyword>
<name>A0A1M7YNW6_9VIBR</name>
<sequence>MSFQSDRYLQPHFAAINISEEATTIARFFSHPVDETNSDKQQKEKNT</sequence>
<evidence type="ECO:0000313" key="2">
    <source>
        <dbReference type="Proteomes" id="UP000184600"/>
    </source>
</evidence>
<dbReference type="Proteomes" id="UP000184600">
    <property type="component" value="Unassembled WGS sequence"/>
</dbReference>